<name>A0A1Y6EUJ4_9GAMM</name>
<dbReference type="Gene3D" id="3.40.190.10">
    <property type="entry name" value="Periplasmic binding protein-like II"/>
    <property type="match status" value="2"/>
</dbReference>
<dbReference type="Proteomes" id="UP000194450">
    <property type="component" value="Unassembled WGS sequence"/>
</dbReference>
<feature type="signal peptide" evidence="1">
    <location>
        <begin position="1"/>
        <end position="22"/>
    </location>
</feature>
<gene>
    <name evidence="2" type="ORF">SAMN06297229_1408</name>
</gene>
<sequence>MAGWSRWWLLVLFSLVTSSGFANTTVVMNKAFAELTEERDYNYQLLKRALAITADDYTEVALTRYPLPMTQTRLIHELTSGKKVQVGVLASGYWQQPGVIAIPVPVRRGLLGWRLLVTHEQTLQRLPDLAENTEALSSLTTGFGADWVELPLMRDTFAHVETVEQTSDLYQQLLDGNFDVFSRSVIELWLELENLGSSADKLAVVPGVVLRYPFADFFYVPGDQPELAKRIELGLQRLYANGDYEALFMSFYGAVIARAELNNRRIIELKNIPLAPVNEIAEQWWYRP</sequence>
<keyword evidence="1" id="KW-0732">Signal</keyword>
<reference evidence="3" key="1">
    <citation type="submission" date="2017-04" db="EMBL/GenBank/DDBJ databases">
        <authorList>
            <person name="Varghese N."/>
            <person name="Submissions S."/>
        </authorList>
    </citation>
    <scope>NUCLEOTIDE SEQUENCE [LARGE SCALE GENOMIC DNA]</scope>
</reference>
<dbReference type="AlphaFoldDB" id="A0A1Y6EUJ4"/>
<keyword evidence="3" id="KW-1185">Reference proteome</keyword>
<organism evidence="2 3">
    <name type="scientific">Pseudidiomarina planktonica</name>
    <dbReference type="NCBI Taxonomy" id="1323738"/>
    <lineage>
        <taxon>Bacteria</taxon>
        <taxon>Pseudomonadati</taxon>
        <taxon>Pseudomonadota</taxon>
        <taxon>Gammaproteobacteria</taxon>
        <taxon>Alteromonadales</taxon>
        <taxon>Idiomarinaceae</taxon>
        <taxon>Pseudidiomarina</taxon>
    </lineage>
</organism>
<dbReference type="EMBL" id="FXWH01000001">
    <property type="protein sequence ID" value="SMQ65976.1"/>
    <property type="molecule type" value="Genomic_DNA"/>
</dbReference>
<evidence type="ECO:0000313" key="3">
    <source>
        <dbReference type="Proteomes" id="UP000194450"/>
    </source>
</evidence>
<evidence type="ECO:0000256" key="1">
    <source>
        <dbReference type="SAM" id="SignalP"/>
    </source>
</evidence>
<proteinExistence type="predicted"/>
<dbReference type="SUPFAM" id="SSF53850">
    <property type="entry name" value="Periplasmic binding protein-like II"/>
    <property type="match status" value="1"/>
</dbReference>
<dbReference type="RefSeq" id="WP_086434481.1">
    <property type="nucleotide sequence ID" value="NZ_FXWH01000001.1"/>
</dbReference>
<evidence type="ECO:0000313" key="2">
    <source>
        <dbReference type="EMBL" id="SMQ65976.1"/>
    </source>
</evidence>
<evidence type="ECO:0008006" key="4">
    <source>
        <dbReference type="Google" id="ProtNLM"/>
    </source>
</evidence>
<dbReference type="OrthoDB" id="547680at2"/>
<feature type="chain" id="PRO_5011010317" description="Amino acid ABC transporter substrate-binding protein, PAAT family" evidence="1">
    <location>
        <begin position="23"/>
        <end position="288"/>
    </location>
</feature>
<protein>
    <recommendedName>
        <fullName evidence="4">Amino acid ABC transporter substrate-binding protein, PAAT family</fullName>
    </recommendedName>
</protein>
<accession>A0A1Y6EUJ4</accession>